<proteinExistence type="predicted"/>
<evidence type="ECO:0000313" key="1">
    <source>
        <dbReference type="EMBL" id="KAK6543505.1"/>
    </source>
</evidence>
<protein>
    <submittedName>
        <fullName evidence="1">Uncharacterized protein</fullName>
    </submittedName>
</protein>
<dbReference type="EMBL" id="JAVHJO010000001">
    <property type="protein sequence ID" value="KAK6543505.1"/>
    <property type="molecule type" value="Genomic_DNA"/>
</dbReference>
<dbReference type="AlphaFoldDB" id="A0AAV9XN17"/>
<keyword evidence="2" id="KW-1185">Reference proteome</keyword>
<reference evidence="1 2" key="1">
    <citation type="submission" date="2019-10" db="EMBL/GenBank/DDBJ databases">
        <authorList>
            <person name="Palmer J.M."/>
        </authorList>
    </citation>
    <scope>NUCLEOTIDE SEQUENCE [LARGE SCALE GENOMIC DNA]</scope>
    <source>
        <strain evidence="1 2">TWF694</strain>
    </source>
</reference>
<dbReference type="Proteomes" id="UP001365542">
    <property type="component" value="Unassembled WGS sequence"/>
</dbReference>
<gene>
    <name evidence="1" type="ORF">TWF694_000251</name>
</gene>
<evidence type="ECO:0000313" key="2">
    <source>
        <dbReference type="Proteomes" id="UP001365542"/>
    </source>
</evidence>
<organism evidence="1 2">
    <name type="scientific">Orbilia ellipsospora</name>
    <dbReference type="NCBI Taxonomy" id="2528407"/>
    <lineage>
        <taxon>Eukaryota</taxon>
        <taxon>Fungi</taxon>
        <taxon>Dikarya</taxon>
        <taxon>Ascomycota</taxon>
        <taxon>Pezizomycotina</taxon>
        <taxon>Orbiliomycetes</taxon>
        <taxon>Orbiliales</taxon>
        <taxon>Orbiliaceae</taxon>
        <taxon>Orbilia</taxon>
    </lineage>
</organism>
<sequence length="247" mass="27332">MEGLSTSSSMTAYSNSIFTNKFISKYSMIDPAIPPIDIYKPDTGSYTQLDPSTAMPAFQVAHVNNKIQLTSTDPRNTKHTIIAYHKKQRIDIRNSPELFPESALLDTIPLEWYSNYSKPNLYDLKLANGKIYRWLNPGQGTGILQLIDKSPDTMGQDMLLAQINVIRNGGVWGKGTLVISVTDAIYSGGTGLTEDIVILSAFGAMKKCEKSFVHSAWYDRKDTVAGNGFMRLVTRGADVLFKTPPIV</sequence>
<name>A0AAV9XN17_9PEZI</name>
<accession>A0AAV9XN17</accession>
<comment type="caution">
    <text evidence="1">The sequence shown here is derived from an EMBL/GenBank/DDBJ whole genome shotgun (WGS) entry which is preliminary data.</text>
</comment>